<dbReference type="Proteomes" id="UP000515292">
    <property type="component" value="Chromosome"/>
</dbReference>
<sequence>MKAFLTATGAAMGLAAALAAPASANTQTGIFNGMAYEARNMIVGMTPTASNPQPGTGGGDPLFFPSSNKSGVAALIMDYGAQGRFICTGSLLSDRVTVLTAAHCVNPRAGITPTTTAYFFTNNPNERTPFSVNARAVVAQQQSINAGYTGQVIDHNDIAMLRLSQGVYNVIDADGTKRAIDAYNLYAGNDLTGLGFNVAGYGGRSTIGGAFGSNAQTGWLREGDNTYDYRMGDPLFSAIPGNGWQTVFPSNPNIAHSWLSDFDNGRAANDMACRIAQASNLAGAAGVVFCNTGVGAREVGVAGGDSGGPQFIGGAISSVTSYGLSFGTAWGDCRAGLNSSCGEFSGYVPTYLHRDYIAAFQAVPEPATWAMMIIGFGMVGSALRRRAAVAA</sequence>
<dbReference type="NCBIfam" id="NF035944">
    <property type="entry name" value="PEPxxWA-CTERM"/>
    <property type="match status" value="1"/>
</dbReference>
<evidence type="ECO:0000313" key="4">
    <source>
        <dbReference type="Proteomes" id="UP000515292"/>
    </source>
</evidence>
<proteinExistence type="predicted"/>
<dbReference type="Pfam" id="PF07589">
    <property type="entry name" value="PEP-CTERM"/>
    <property type="match status" value="1"/>
</dbReference>
<evidence type="ECO:0000256" key="1">
    <source>
        <dbReference type="SAM" id="SignalP"/>
    </source>
</evidence>
<protein>
    <submittedName>
        <fullName evidence="3">PEPxxWA-CTERM sorting domain-containing protein</fullName>
    </submittedName>
</protein>
<reference evidence="3 4" key="1">
    <citation type="submission" date="2020-07" db="EMBL/GenBank/DDBJ databases">
        <title>Complete genome sequence for Sandaracinobacter sp. M6.</title>
        <authorList>
            <person name="Tang Y."/>
            <person name="Liu Q."/>
            <person name="Guo Z."/>
            <person name="Lei P."/>
            <person name="Huang B."/>
        </authorList>
    </citation>
    <scope>NUCLEOTIDE SEQUENCE [LARGE SCALE GENOMIC DNA]</scope>
    <source>
        <strain evidence="3 4">M6</strain>
    </source>
</reference>
<dbReference type="PROSITE" id="PS00134">
    <property type="entry name" value="TRYPSIN_HIS"/>
    <property type="match status" value="1"/>
</dbReference>
<dbReference type="PROSITE" id="PS50240">
    <property type="entry name" value="TRYPSIN_DOM"/>
    <property type="match status" value="1"/>
</dbReference>
<name>A0A7G5IKY9_9SPHN</name>
<dbReference type="AlphaFoldDB" id="A0A7G5IKY9"/>
<keyword evidence="4" id="KW-1185">Reference proteome</keyword>
<feature type="domain" description="Peptidase S1" evidence="2">
    <location>
        <begin position="42"/>
        <end position="375"/>
    </location>
</feature>
<dbReference type="EMBL" id="CP059851">
    <property type="protein sequence ID" value="QMW24031.1"/>
    <property type="molecule type" value="Genomic_DNA"/>
</dbReference>
<dbReference type="PANTHER" id="PTHR24260:SF132">
    <property type="entry name" value="PEPTIDASE S1 DOMAIN-CONTAINING PROTEIN"/>
    <property type="match status" value="1"/>
</dbReference>
<dbReference type="GO" id="GO:0004252">
    <property type="term" value="F:serine-type endopeptidase activity"/>
    <property type="evidence" value="ECO:0007669"/>
    <property type="project" value="InterPro"/>
</dbReference>
<dbReference type="InterPro" id="IPR001254">
    <property type="entry name" value="Trypsin_dom"/>
</dbReference>
<gene>
    <name evidence="3" type="ORF">H3309_06085</name>
</gene>
<dbReference type="InterPro" id="IPR009003">
    <property type="entry name" value="Peptidase_S1_PA"/>
</dbReference>
<organism evidence="3 4">
    <name type="scientific">Sandaracinobacteroides saxicola</name>
    <dbReference type="NCBI Taxonomy" id="2759707"/>
    <lineage>
        <taxon>Bacteria</taxon>
        <taxon>Pseudomonadati</taxon>
        <taxon>Pseudomonadota</taxon>
        <taxon>Alphaproteobacteria</taxon>
        <taxon>Sphingomonadales</taxon>
        <taxon>Sphingosinicellaceae</taxon>
        <taxon>Sandaracinobacteroides</taxon>
    </lineage>
</organism>
<feature type="chain" id="PRO_5028874061" evidence="1">
    <location>
        <begin position="25"/>
        <end position="391"/>
    </location>
</feature>
<dbReference type="InterPro" id="IPR043504">
    <property type="entry name" value="Peptidase_S1_PA_chymotrypsin"/>
</dbReference>
<dbReference type="Pfam" id="PF00089">
    <property type="entry name" value="Trypsin"/>
    <property type="match status" value="1"/>
</dbReference>
<accession>A0A7G5IKY9</accession>
<dbReference type="InterPro" id="IPR051333">
    <property type="entry name" value="CLIP_Serine_Protease"/>
</dbReference>
<feature type="signal peptide" evidence="1">
    <location>
        <begin position="1"/>
        <end position="24"/>
    </location>
</feature>
<dbReference type="InterPro" id="IPR018114">
    <property type="entry name" value="TRYPSIN_HIS"/>
</dbReference>
<dbReference type="KEGG" id="sand:H3309_06085"/>
<evidence type="ECO:0000259" key="2">
    <source>
        <dbReference type="PROSITE" id="PS50240"/>
    </source>
</evidence>
<evidence type="ECO:0000313" key="3">
    <source>
        <dbReference type="EMBL" id="QMW24031.1"/>
    </source>
</evidence>
<dbReference type="Gene3D" id="2.40.10.10">
    <property type="entry name" value="Trypsin-like serine proteases"/>
    <property type="match status" value="1"/>
</dbReference>
<dbReference type="PANTHER" id="PTHR24260">
    <property type="match status" value="1"/>
</dbReference>
<dbReference type="NCBIfam" id="TIGR02595">
    <property type="entry name" value="PEP_CTERM"/>
    <property type="match status" value="1"/>
</dbReference>
<dbReference type="InterPro" id="IPR013424">
    <property type="entry name" value="Ice-binding_C"/>
</dbReference>
<keyword evidence="1" id="KW-0732">Signal</keyword>
<dbReference type="SUPFAM" id="SSF50494">
    <property type="entry name" value="Trypsin-like serine proteases"/>
    <property type="match status" value="1"/>
</dbReference>
<dbReference type="GO" id="GO:0006508">
    <property type="term" value="P:proteolysis"/>
    <property type="evidence" value="ECO:0007669"/>
    <property type="project" value="InterPro"/>
</dbReference>